<dbReference type="SUPFAM" id="SSF52540">
    <property type="entry name" value="P-loop containing nucleoside triphosphate hydrolases"/>
    <property type="match status" value="1"/>
</dbReference>
<comment type="subcellular location">
    <subcellularLocation>
        <location evidence="1">Cell inner membrane</location>
        <topology evidence="1">Peripheral membrane protein</topology>
    </subcellularLocation>
</comment>
<keyword evidence="3" id="KW-0813">Transport</keyword>
<dbReference type="InterPro" id="IPR027417">
    <property type="entry name" value="P-loop_NTPase"/>
</dbReference>
<comment type="similarity">
    <text evidence="2">Belongs to the ABC transporter superfamily.</text>
</comment>
<protein>
    <submittedName>
        <fullName evidence="9">ABC transporter ATP-binding protein</fullName>
    </submittedName>
</protein>
<reference evidence="9" key="1">
    <citation type="submission" date="2021-03" db="EMBL/GenBank/DDBJ databases">
        <title>Plesiomonas shigelloides zfcc0051, isolated from zebrafish feces.</title>
        <authorList>
            <person name="Vanderhoek Z."/>
            <person name="Gaulke C."/>
        </authorList>
    </citation>
    <scope>NUCLEOTIDE SEQUENCE</scope>
    <source>
        <strain evidence="9">Zfcc0051</strain>
    </source>
</reference>
<name>A0A1A9AWN8_PLESH</name>
<dbReference type="AlphaFoldDB" id="A0A1A9AWN8"/>
<proteinExistence type="inferred from homology"/>
<dbReference type="EMBL" id="JAFNAA010000008">
    <property type="protein sequence ID" value="MBO1108307.1"/>
    <property type="molecule type" value="Genomic_DNA"/>
</dbReference>
<dbReference type="GO" id="GO:0016887">
    <property type="term" value="F:ATP hydrolysis activity"/>
    <property type="evidence" value="ECO:0007669"/>
    <property type="project" value="InterPro"/>
</dbReference>
<dbReference type="InterPro" id="IPR003439">
    <property type="entry name" value="ABC_transporter-like_ATP-bd"/>
</dbReference>
<evidence type="ECO:0000256" key="3">
    <source>
        <dbReference type="ARBA" id="ARBA00022448"/>
    </source>
</evidence>
<dbReference type="Pfam" id="PF00005">
    <property type="entry name" value="ABC_tran"/>
    <property type="match status" value="1"/>
</dbReference>
<dbReference type="Proteomes" id="UP000664658">
    <property type="component" value="Unassembled WGS sequence"/>
</dbReference>
<gene>
    <name evidence="9" type="ORF">J2R62_08745</name>
</gene>
<evidence type="ECO:0000256" key="8">
    <source>
        <dbReference type="ARBA" id="ARBA00023136"/>
    </source>
</evidence>
<dbReference type="CDD" id="cd03257">
    <property type="entry name" value="ABC_NikE_OppD_transporters"/>
    <property type="match status" value="1"/>
</dbReference>
<dbReference type="GO" id="GO:0005524">
    <property type="term" value="F:ATP binding"/>
    <property type="evidence" value="ECO:0007669"/>
    <property type="project" value="UniProtKB-KW"/>
</dbReference>
<comment type="caution">
    <text evidence="9">The sequence shown here is derived from an EMBL/GenBank/DDBJ whole genome shotgun (WGS) entry which is preliminary data.</text>
</comment>
<dbReference type="SMART" id="SM00382">
    <property type="entry name" value="AAA"/>
    <property type="match status" value="1"/>
</dbReference>
<evidence type="ECO:0000256" key="5">
    <source>
        <dbReference type="ARBA" id="ARBA00022519"/>
    </source>
</evidence>
<dbReference type="InterPro" id="IPR050319">
    <property type="entry name" value="ABC_transp_ATP-bind"/>
</dbReference>
<evidence type="ECO:0000256" key="6">
    <source>
        <dbReference type="ARBA" id="ARBA00022741"/>
    </source>
</evidence>
<dbReference type="Gene3D" id="3.40.50.300">
    <property type="entry name" value="P-loop containing nucleotide triphosphate hydrolases"/>
    <property type="match status" value="1"/>
</dbReference>
<dbReference type="GeneID" id="69706027"/>
<dbReference type="GO" id="GO:0005886">
    <property type="term" value="C:plasma membrane"/>
    <property type="evidence" value="ECO:0007669"/>
    <property type="project" value="UniProtKB-SubCell"/>
</dbReference>
<keyword evidence="8" id="KW-0472">Membrane</keyword>
<dbReference type="InterPro" id="IPR003593">
    <property type="entry name" value="AAA+_ATPase"/>
</dbReference>
<evidence type="ECO:0000256" key="7">
    <source>
        <dbReference type="ARBA" id="ARBA00022840"/>
    </source>
</evidence>
<dbReference type="PANTHER" id="PTHR43776:SF4">
    <property type="entry name" value="PUTRESCINE EXPORT SYSTEM ATP-BINDING PROTEIN SAPF"/>
    <property type="match status" value="1"/>
</dbReference>
<dbReference type="RefSeq" id="WP_039046209.1">
    <property type="nucleotide sequence ID" value="NZ_CP027852.1"/>
</dbReference>
<dbReference type="FunFam" id="3.40.50.300:FF:000301">
    <property type="entry name" value="Peptide transport system ATP-binding protein sapF"/>
    <property type="match status" value="1"/>
</dbReference>
<accession>A0A1A9AWN8</accession>
<dbReference type="GO" id="GO:0055085">
    <property type="term" value="P:transmembrane transport"/>
    <property type="evidence" value="ECO:0007669"/>
    <property type="project" value="UniProtKB-ARBA"/>
</dbReference>
<sequence>MSALLDVTGLSKTFRYHTGLFRRHTVEAVHPLDLSLDEGKTLAIIGENGSGKSTLAKLIAGMVEPTQGEIRVHGERLWYGDYRHRCKLIRMIFQDPNTSLNPKMQIGQILEGPLKLNTDLTAQERENRIIATLRKVGLLPDHASVYPQMLATGQKQRVSLARSLILEPKIIVADEALTQLDMSMRSQILNLMLELQENLGISYIYVSQHMGVVKHISDKVLVMQQGHVVERGDTKTVFCDPQHDLTRRMIESHFGEVLTPAAWERPVEI</sequence>
<dbReference type="PROSITE" id="PS50893">
    <property type="entry name" value="ABC_TRANSPORTER_2"/>
    <property type="match status" value="1"/>
</dbReference>
<evidence type="ECO:0000256" key="1">
    <source>
        <dbReference type="ARBA" id="ARBA00004417"/>
    </source>
</evidence>
<dbReference type="PANTHER" id="PTHR43776">
    <property type="entry name" value="TRANSPORT ATP-BINDING PROTEIN"/>
    <property type="match status" value="1"/>
</dbReference>
<evidence type="ECO:0000256" key="2">
    <source>
        <dbReference type="ARBA" id="ARBA00005417"/>
    </source>
</evidence>
<keyword evidence="5" id="KW-0997">Cell inner membrane</keyword>
<keyword evidence="4" id="KW-1003">Cell membrane</keyword>
<evidence type="ECO:0000313" key="10">
    <source>
        <dbReference type="Proteomes" id="UP000664658"/>
    </source>
</evidence>
<organism evidence="9 10">
    <name type="scientific">Plesiomonas shigelloides</name>
    <name type="common">Aeromonas shigelloides</name>
    <dbReference type="NCBI Taxonomy" id="703"/>
    <lineage>
        <taxon>Bacteria</taxon>
        <taxon>Pseudomonadati</taxon>
        <taxon>Pseudomonadota</taxon>
        <taxon>Gammaproteobacteria</taxon>
        <taxon>Enterobacterales</taxon>
        <taxon>Enterobacteriaceae</taxon>
        <taxon>Plesiomonas</taxon>
    </lineage>
</organism>
<evidence type="ECO:0000256" key="4">
    <source>
        <dbReference type="ARBA" id="ARBA00022475"/>
    </source>
</evidence>
<evidence type="ECO:0000313" key="9">
    <source>
        <dbReference type="EMBL" id="MBO1108307.1"/>
    </source>
</evidence>
<dbReference type="KEGG" id="pshi:SAMEA2665130_1169"/>
<keyword evidence="6" id="KW-0547">Nucleotide-binding</keyword>
<keyword evidence="7 9" id="KW-0067">ATP-binding</keyword>